<evidence type="ECO:0000256" key="1">
    <source>
        <dbReference type="ARBA" id="ARBA00022737"/>
    </source>
</evidence>
<feature type="region of interest" description="Disordered" evidence="4">
    <location>
        <begin position="749"/>
        <end position="769"/>
    </location>
</feature>
<feature type="region of interest" description="Disordered" evidence="4">
    <location>
        <begin position="423"/>
        <end position="452"/>
    </location>
</feature>
<evidence type="ECO:0000256" key="3">
    <source>
        <dbReference type="PROSITE-ProRule" id="PRU00339"/>
    </source>
</evidence>
<dbReference type="AlphaFoldDB" id="A0ABD3R0M1"/>
<comment type="caution">
    <text evidence="5">The sequence shown here is derived from an EMBL/GenBank/DDBJ whole genome shotgun (WGS) entry which is preliminary data.</text>
</comment>
<proteinExistence type="predicted"/>
<feature type="compositionally biased region" description="Low complexity" evidence="4">
    <location>
        <begin position="9"/>
        <end position="20"/>
    </location>
</feature>
<dbReference type="PANTHER" id="PTHR45641:SF1">
    <property type="entry name" value="AAA+ ATPASE DOMAIN-CONTAINING PROTEIN"/>
    <property type="match status" value="1"/>
</dbReference>
<evidence type="ECO:0000256" key="2">
    <source>
        <dbReference type="ARBA" id="ARBA00022803"/>
    </source>
</evidence>
<feature type="region of interest" description="Disordered" evidence="4">
    <location>
        <begin position="1"/>
        <end position="89"/>
    </location>
</feature>
<dbReference type="Pfam" id="PF13424">
    <property type="entry name" value="TPR_12"/>
    <property type="match status" value="1"/>
</dbReference>
<feature type="region of interest" description="Disordered" evidence="4">
    <location>
        <begin position="511"/>
        <end position="561"/>
    </location>
</feature>
<reference evidence="5 6" key="1">
    <citation type="journal article" date="2020" name="G3 (Bethesda)">
        <title>Improved Reference Genome for Cyclotella cryptica CCMP332, a Model for Cell Wall Morphogenesis, Salinity Adaptation, and Lipid Production in Diatoms (Bacillariophyta).</title>
        <authorList>
            <person name="Roberts W.R."/>
            <person name="Downey K.M."/>
            <person name="Ruck E.C."/>
            <person name="Traller J.C."/>
            <person name="Alverson A.J."/>
        </authorList>
    </citation>
    <scope>NUCLEOTIDE SEQUENCE [LARGE SCALE GENOMIC DNA]</scope>
    <source>
        <strain evidence="5 6">CCMP332</strain>
    </source>
</reference>
<feature type="repeat" description="TPR" evidence="3">
    <location>
        <begin position="328"/>
        <end position="361"/>
    </location>
</feature>
<evidence type="ECO:0000313" key="6">
    <source>
        <dbReference type="Proteomes" id="UP001516023"/>
    </source>
</evidence>
<feature type="compositionally biased region" description="Basic and acidic residues" evidence="4">
    <location>
        <begin position="47"/>
        <end position="62"/>
    </location>
</feature>
<dbReference type="InterPro" id="IPR011990">
    <property type="entry name" value="TPR-like_helical_dom_sf"/>
</dbReference>
<gene>
    <name evidence="5" type="ORF">HJC23_007874</name>
</gene>
<dbReference type="SUPFAM" id="SSF48452">
    <property type="entry name" value="TPR-like"/>
    <property type="match status" value="2"/>
</dbReference>
<sequence length="1128" mass="124368">MAPRPQSIGPKQQQGLPLPQTTADPIIGSRHDTREEPAPTSTSKGPARTECEMEHRTIDHRTSCNGNGESQADKSDMTTQPNNTDDANQAHHVHFSPRPTIRRFPSQTKAWTDHAAPEPIGTPHKTPQRKLGYGDLFAKSGGGAALHGGVEGRMTYPHSYHGGKAGDSGFVLRRSGSGHMQLAQPTSVTRRDFPSLSPHKSRLASTTRMKSWSSVVGGSERTILQNNNDVRTNTTVPSALDFIPPPPLIGNASQFASKDDANEHLVPMAHSYPPPMTNHSHDVPLHLAGSTPHRPRRPAALLSPSHHAPNHHFHDYSPFDAFTTMSRSSLQNDIGTLLARYNRVDEAMERYQQSIEVATTDRDGLKAALEKLFSSESNTPSQTGTMTWTTPRRTTKCPKVTEAEGLAWFRQKLLKGDVAAVIPTSPPASSKHEDSSISSNNHHHSPLQFSPTPFQPAGFGGLALHTPKQRIRSASFSVTTLPCLGLTRSLEDGPHIHQRTPIRASGQTLLPSCSVADPHPSEQLTESHEYKRSYSQSNSLLPHQTSWKPTATIDDTRTTPKPIAPLDDIEIYSCNGLTPLGLEYICDPLPVLGSALRTLVTTCLAQDDPSDFGVIADICESSVDTRRKRMIAAFLIDSAALIASRINLATLRYRRADDLEDILCILRQALNDIDSMKSIIVQTVECDWLRDCNLSDVFGLLEIVGRLNVGTVLFRMNQVRDAMSSFESAKRKLEEMRDFDANVHRKNVESNIDPPTINNEHHPHDDNRSPSNEYLLLVVRSSLSRISLRLNDPDSAEKICKVVSEESKPYKRNSSRLLRANSHGFGGGFARSDSFSGTTSAVHCGAIAYQHNLDRRQKWLSSVAEYYLIGLVHEARGEPEDYKSAVSYYNHLLSLARVKLDHRHPYICALLERRGAVLFEQRKLQCSMLSYLACLKILEHQQVTKSIAFHEADLARVLYAVARVLHDKEEYHDALHMYQRALVYQRGLADGRPSLAIITTLCNISRVHHLSGEIDEALATNKEVLKLATMLVGGKMDHPFLIHRLKVEGNILIEAGRLEDAMNTFIDAARRCCEDGRNRMITTMMGSSGAGGNTAQEDADAGDSSVLSIRSAASLAHISFLHPAAAAG</sequence>
<evidence type="ECO:0000256" key="4">
    <source>
        <dbReference type="SAM" id="MobiDB-lite"/>
    </source>
</evidence>
<accession>A0ABD3R0M1</accession>
<organism evidence="5 6">
    <name type="scientific">Cyclotella cryptica</name>
    <dbReference type="NCBI Taxonomy" id="29204"/>
    <lineage>
        <taxon>Eukaryota</taxon>
        <taxon>Sar</taxon>
        <taxon>Stramenopiles</taxon>
        <taxon>Ochrophyta</taxon>
        <taxon>Bacillariophyta</taxon>
        <taxon>Coscinodiscophyceae</taxon>
        <taxon>Thalassiosirophycidae</taxon>
        <taxon>Stephanodiscales</taxon>
        <taxon>Stephanodiscaceae</taxon>
        <taxon>Cyclotella</taxon>
    </lineage>
</organism>
<keyword evidence="6" id="KW-1185">Reference proteome</keyword>
<dbReference type="SMART" id="SM00028">
    <property type="entry name" value="TPR"/>
    <property type="match status" value="5"/>
</dbReference>
<dbReference type="PANTHER" id="PTHR45641">
    <property type="entry name" value="TETRATRICOPEPTIDE REPEAT PROTEIN (AFU_ORTHOLOGUE AFUA_6G03870)"/>
    <property type="match status" value="1"/>
</dbReference>
<protein>
    <submittedName>
        <fullName evidence="5">Uncharacterized protein</fullName>
    </submittedName>
</protein>
<dbReference type="InterPro" id="IPR019734">
    <property type="entry name" value="TPR_rpt"/>
</dbReference>
<dbReference type="PROSITE" id="PS50005">
    <property type="entry name" value="TPR"/>
    <property type="match status" value="1"/>
</dbReference>
<keyword evidence="2 3" id="KW-0802">TPR repeat</keyword>
<evidence type="ECO:0000313" key="5">
    <source>
        <dbReference type="EMBL" id="KAL3805913.1"/>
    </source>
</evidence>
<feature type="compositionally biased region" description="Polar residues" evidence="4">
    <location>
        <begin position="77"/>
        <end position="87"/>
    </location>
</feature>
<dbReference type="EMBL" id="JABMIG020000001">
    <property type="protein sequence ID" value="KAL3805913.1"/>
    <property type="molecule type" value="Genomic_DNA"/>
</dbReference>
<name>A0ABD3R0M1_9STRA</name>
<feature type="compositionally biased region" description="Basic and acidic residues" evidence="4">
    <location>
        <begin position="759"/>
        <end position="768"/>
    </location>
</feature>
<feature type="region of interest" description="Disordered" evidence="4">
    <location>
        <begin position="179"/>
        <end position="208"/>
    </location>
</feature>
<dbReference type="Gene3D" id="1.25.40.10">
    <property type="entry name" value="Tetratricopeptide repeat domain"/>
    <property type="match status" value="2"/>
</dbReference>
<feature type="compositionally biased region" description="Polar residues" evidence="4">
    <location>
        <begin position="533"/>
        <end position="549"/>
    </location>
</feature>
<keyword evidence="1" id="KW-0677">Repeat</keyword>
<dbReference type="Proteomes" id="UP001516023">
    <property type="component" value="Unassembled WGS sequence"/>
</dbReference>